<feature type="binding site" description="axial binding residue" evidence="9">
    <location>
        <position position="101"/>
    </location>
    <ligand>
        <name>heme c</name>
        <dbReference type="ChEBI" id="CHEBI:61717"/>
        <label>1</label>
    </ligand>
    <ligandPart>
        <name>Fe</name>
        <dbReference type="ChEBI" id="CHEBI:18248"/>
    </ligandPart>
</feature>
<comment type="subcellular location">
    <subcellularLocation>
        <location evidence="1">Periplasm</location>
    </subcellularLocation>
</comment>
<keyword evidence="3 8" id="KW-0349">Heme</keyword>
<feature type="binding site" description="covalent" evidence="8">
    <location>
        <position position="45"/>
    </location>
    <ligand>
        <name>heme c</name>
        <dbReference type="ChEBI" id="CHEBI:61717"/>
        <label>1</label>
    </ligand>
</feature>
<feature type="binding site" description="covalent" evidence="8">
    <location>
        <position position="48"/>
    </location>
    <ligand>
        <name>heme c</name>
        <dbReference type="ChEBI" id="CHEBI:61717"/>
        <label>1</label>
    </ligand>
</feature>
<dbReference type="PROSITE" id="PS51007">
    <property type="entry name" value="CYTC"/>
    <property type="match status" value="2"/>
</dbReference>
<dbReference type="RefSeq" id="WP_085773669.1">
    <property type="nucleotide sequence ID" value="NZ_AP027149.1"/>
</dbReference>
<keyword evidence="13" id="KW-1185">Reference proteome</keyword>
<evidence type="ECO:0000256" key="3">
    <source>
        <dbReference type="ARBA" id="ARBA00022617"/>
    </source>
</evidence>
<dbReference type="EMBL" id="CP019948">
    <property type="protein sequence ID" value="ARN83591.1"/>
    <property type="molecule type" value="Genomic_DNA"/>
</dbReference>
<dbReference type="GO" id="GO:0009055">
    <property type="term" value="F:electron transfer activity"/>
    <property type="evidence" value="ECO:0007669"/>
    <property type="project" value="InterPro"/>
</dbReference>
<evidence type="ECO:0000256" key="6">
    <source>
        <dbReference type="ARBA" id="ARBA00022982"/>
    </source>
</evidence>
<evidence type="ECO:0000256" key="8">
    <source>
        <dbReference type="PIRSR" id="PIRSR000005-1"/>
    </source>
</evidence>
<reference evidence="12 13" key="1">
    <citation type="submission" date="2017-02" db="EMBL/GenBank/DDBJ databases">
        <authorList>
            <person name="Peterson S.W."/>
        </authorList>
    </citation>
    <scope>NUCLEOTIDE SEQUENCE [LARGE SCALE GENOMIC DNA]</scope>
    <source>
        <strain evidence="12 13">S285</strain>
    </source>
</reference>
<dbReference type="GO" id="GO:0005506">
    <property type="term" value="F:iron ion binding"/>
    <property type="evidence" value="ECO:0007669"/>
    <property type="project" value="InterPro"/>
</dbReference>
<dbReference type="PIRSF" id="PIRSF000005">
    <property type="entry name" value="Cytochrome_c4"/>
    <property type="match status" value="1"/>
</dbReference>
<dbReference type="InterPro" id="IPR050597">
    <property type="entry name" value="Cytochrome_c_Oxidase_Subunit"/>
</dbReference>
<dbReference type="PANTHER" id="PTHR33751:SF9">
    <property type="entry name" value="CYTOCHROME C4"/>
    <property type="match status" value="1"/>
</dbReference>
<dbReference type="InterPro" id="IPR024167">
    <property type="entry name" value="Cytochrome_c4-like"/>
</dbReference>
<dbReference type="Pfam" id="PF00034">
    <property type="entry name" value="Cytochrom_C"/>
    <property type="match status" value="2"/>
</dbReference>
<feature type="binding site" description="covalent" evidence="8">
    <location>
        <position position="158"/>
    </location>
    <ligand>
        <name>heme c</name>
        <dbReference type="ChEBI" id="CHEBI:61717"/>
        <label>2</label>
    </ligand>
</feature>
<feature type="binding site" description="axial binding residue" evidence="9">
    <location>
        <position position="49"/>
    </location>
    <ligand>
        <name>heme c</name>
        <dbReference type="ChEBI" id="CHEBI:61717"/>
        <label>1</label>
    </ligand>
    <ligandPart>
        <name>Fe</name>
        <dbReference type="ChEBI" id="CHEBI:18248"/>
    </ligandPart>
</feature>
<dbReference type="Proteomes" id="UP000193978">
    <property type="component" value="Chromosome"/>
</dbReference>
<dbReference type="SUPFAM" id="SSF46626">
    <property type="entry name" value="Cytochrome c"/>
    <property type="match status" value="2"/>
</dbReference>
<keyword evidence="7 9" id="KW-0408">Iron</keyword>
<evidence type="ECO:0000256" key="1">
    <source>
        <dbReference type="ARBA" id="ARBA00004418"/>
    </source>
</evidence>
<sequence>MRRTSLVAALCAVLIALAFTAAGWARQRVWHVAAQSGFEAKVEYCKTCHGLSGEGYRGYYPIPRLAGQQPKYIENQLRAFLERRRKSPLGAAREAGAEGVMLNVAHGLSPAQFGALAAHFRSLDPAPLGGAPTEQMSLGKRIYENGLPETNVPACMACHGPDGKGGAEIPRLAGQLYPYTLHELAYWTRERGQNGAKDDVSAIMIPTVQNLTPAQASAVAAYVSSLR</sequence>
<evidence type="ECO:0000256" key="7">
    <source>
        <dbReference type="ARBA" id="ARBA00023004"/>
    </source>
</evidence>
<accession>A0A1W6N1G3</accession>
<evidence type="ECO:0000313" key="13">
    <source>
        <dbReference type="Proteomes" id="UP000193978"/>
    </source>
</evidence>
<dbReference type="OrthoDB" id="8218088at2"/>
<protein>
    <submittedName>
        <fullName evidence="12">Cytochrome C</fullName>
    </submittedName>
</protein>
<name>A0A1W6N1G3_9HYPH</name>
<evidence type="ECO:0000256" key="9">
    <source>
        <dbReference type="PIRSR" id="PIRSR000005-2"/>
    </source>
</evidence>
<proteinExistence type="predicted"/>
<evidence type="ECO:0000313" key="12">
    <source>
        <dbReference type="EMBL" id="ARN83591.1"/>
    </source>
</evidence>
<feature type="chain" id="PRO_5013343446" evidence="10">
    <location>
        <begin position="22"/>
        <end position="227"/>
    </location>
</feature>
<evidence type="ECO:0000256" key="4">
    <source>
        <dbReference type="ARBA" id="ARBA00022723"/>
    </source>
</evidence>
<keyword evidence="6" id="KW-0249">Electron transport</keyword>
<comment type="PTM">
    <text evidence="8">Binds 2 heme c groups covalently per subunit.</text>
</comment>
<organism evidence="12 13">
    <name type="scientific">Methylocystis bryophila</name>
    <dbReference type="NCBI Taxonomy" id="655015"/>
    <lineage>
        <taxon>Bacteria</taxon>
        <taxon>Pseudomonadati</taxon>
        <taxon>Pseudomonadota</taxon>
        <taxon>Alphaproteobacteria</taxon>
        <taxon>Hyphomicrobiales</taxon>
        <taxon>Methylocystaceae</taxon>
        <taxon>Methylocystis</taxon>
    </lineage>
</organism>
<dbReference type="STRING" id="655015.B1812_11350"/>
<feature type="domain" description="Cytochrome c" evidence="11">
    <location>
        <begin position="134"/>
        <end position="227"/>
    </location>
</feature>
<feature type="binding site" description="axial binding residue" evidence="9">
    <location>
        <position position="204"/>
    </location>
    <ligand>
        <name>heme c</name>
        <dbReference type="ChEBI" id="CHEBI:61717"/>
        <label>2</label>
    </ligand>
    <ligandPart>
        <name>Fe</name>
        <dbReference type="ChEBI" id="CHEBI:18248"/>
    </ligandPart>
</feature>
<keyword evidence="5" id="KW-0574">Periplasm</keyword>
<evidence type="ECO:0000256" key="5">
    <source>
        <dbReference type="ARBA" id="ARBA00022764"/>
    </source>
</evidence>
<dbReference type="PANTHER" id="PTHR33751">
    <property type="entry name" value="CBB3-TYPE CYTOCHROME C OXIDASE SUBUNIT FIXP"/>
    <property type="match status" value="1"/>
</dbReference>
<dbReference type="InterPro" id="IPR009056">
    <property type="entry name" value="Cyt_c-like_dom"/>
</dbReference>
<dbReference type="Gene3D" id="1.10.760.10">
    <property type="entry name" value="Cytochrome c-like domain"/>
    <property type="match status" value="2"/>
</dbReference>
<evidence type="ECO:0000256" key="10">
    <source>
        <dbReference type="SAM" id="SignalP"/>
    </source>
</evidence>
<keyword evidence="2" id="KW-0813">Transport</keyword>
<evidence type="ECO:0000259" key="11">
    <source>
        <dbReference type="PROSITE" id="PS51007"/>
    </source>
</evidence>
<dbReference type="GO" id="GO:0020037">
    <property type="term" value="F:heme binding"/>
    <property type="evidence" value="ECO:0007669"/>
    <property type="project" value="InterPro"/>
</dbReference>
<dbReference type="AlphaFoldDB" id="A0A1W6N1G3"/>
<dbReference type="KEGG" id="mbry:B1812_11350"/>
<dbReference type="InterPro" id="IPR036909">
    <property type="entry name" value="Cyt_c-like_dom_sf"/>
</dbReference>
<feature type="binding site" description="covalent" evidence="8">
    <location>
        <position position="155"/>
    </location>
    <ligand>
        <name>heme c</name>
        <dbReference type="ChEBI" id="CHEBI:61717"/>
        <label>2</label>
    </ligand>
</feature>
<dbReference type="GO" id="GO:0042597">
    <property type="term" value="C:periplasmic space"/>
    <property type="evidence" value="ECO:0007669"/>
    <property type="project" value="UniProtKB-SubCell"/>
</dbReference>
<keyword evidence="10" id="KW-0732">Signal</keyword>
<keyword evidence="4 9" id="KW-0479">Metal-binding</keyword>
<feature type="binding site" description="axial binding residue" evidence="9">
    <location>
        <position position="159"/>
    </location>
    <ligand>
        <name>heme c</name>
        <dbReference type="ChEBI" id="CHEBI:61717"/>
        <label>2</label>
    </ligand>
    <ligandPart>
        <name>Fe</name>
        <dbReference type="ChEBI" id="CHEBI:18248"/>
    </ligandPart>
</feature>
<feature type="domain" description="Cytochrome c" evidence="11">
    <location>
        <begin position="32"/>
        <end position="124"/>
    </location>
</feature>
<evidence type="ECO:0000256" key="2">
    <source>
        <dbReference type="ARBA" id="ARBA00022448"/>
    </source>
</evidence>
<feature type="signal peptide" evidence="10">
    <location>
        <begin position="1"/>
        <end position="21"/>
    </location>
</feature>
<gene>
    <name evidence="12" type="ORF">B1812_11350</name>
</gene>